<feature type="region of interest" description="Disordered" evidence="1">
    <location>
        <begin position="58"/>
        <end position="87"/>
    </location>
</feature>
<proteinExistence type="predicted"/>
<dbReference type="EMBL" id="FNBN01000003">
    <property type="protein sequence ID" value="SDG11872.1"/>
    <property type="molecule type" value="Genomic_DNA"/>
</dbReference>
<protein>
    <submittedName>
        <fullName evidence="3">Mitofilin</fullName>
    </submittedName>
</protein>
<reference evidence="3 4" key="1">
    <citation type="submission" date="2016-10" db="EMBL/GenBank/DDBJ databases">
        <authorList>
            <person name="de Groot N.N."/>
        </authorList>
    </citation>
    <scope>NUCLEOTIDE SEQUENCE [LARGE SCALE GENOMIC DNA]</scope>
    <source>
        <strain evidence="3 4">DSM 527</strain>
    </source>
</reference>
<dbReference type="OrthoDB" id="681081at2"/>
<feature type="signal peptide" evidence="2">
    <location>
        <begin position="1"/>
        <end position="26"/>
    </location>
</feature>
<organism evidence="3 4">
    <name type="scientific">Chitinophaga filiformis</name>
    <name type="common">Myxococcus filiformis</name>
    <name type="synonym">Flexibacter filiformis</name>
    <dbReference type="NCBI Taxonomy" id="104663"/>
    <lineage>
        <taxon>Bacteria</taxon>
        <taxon>Pseudomonadati</taxon>
        <taxon>Bacteroidota</taxon>
        <taxon>Chitinophagia</taxon>
        <taxon>Chitinophagales</taxon>
        <taxon>Chitinophagaceae</taxon>
        <taxon>Chitinophaga</taxon>
    </lineage>
</organism>
<gene>
    <name evidence="3" type="ORF">SAMN04488121_103526</name>
</gene>
<accession>A0A1G7RM95</accession>
<dbReference type="AlphaFoldDB" id="A0A1G7RM95"/>
<dbReference type="RefSeq" id="WP_089833139.1">
    <property type="nucleotide sequence ID" value="NZ_FNBN01000003.1"/>
</dbReference>
<evidence type="ECO:0000256" key="2">
    <source>
        <dbReference type="SAM" id="SignalP"/>
    </source>
</evidence>
<evidence type="ECO:0000313" key="4">
    <source>
        <dbReference type="Proteomes" id="UP000199045"/>
    </source>
</evidence>
<keyword evidence="2" id="KW-0732">Signal</keyword>
<evidence type="ECO:0000256" key="1">
    <source>
        <dbReference type="SAM" id="MobiDB-lite"/>
    </source>
</evidence>
<evidence type="ECO:0000313" key="3">
    <source>
        <dbReference type="EMBL" id="SDG11872.1"/>
    </source>
</evidence>
<feature type="chain" id="PRO_5011443706" evidence="2">
    <location>
        <begin position="27"/>
        <end position="87"/>
    </location>
</feature>
<name>A0A1G7RM95_CHIFI</name>
<dbReference type="Proteomes" id="UP000199045">
    <property type="component" value="Unassembled WGS sequence"/>
</dbReference>
<sequence>MNFKSVFAKGFTVAAITAFLALNVQAQEPIKKDTSQLYHETDKKQKVDKVNKKIEKVDKKKDKADKKIDKKMQKVDKKIDKMKKDTM</sequence>